<dbReference type="OrthoDB" id="7062456at2"/>
<keyword evidence="3" id="KW-1185">Reference proteome</keyword>
<protein>
    <recommendedName>
        <fullName evidence="4">DUF997 family protein</fullName>
    </recommendedName>
</protein>
<dbReference type="Pfam" id="PF06196">
    <property type="entry name" value="DUF997"/>
    <property type="match status" value="1"/>
</dbReference>
<dbReference type="EMBL" id="CP002209">
    <property type="protein sequence ID" value="ADN76750.1"/>
    <property type="molecule type" value="Genomic_DNA"/>
</dbReference>
<gene>
    <name evidence="2" type="ordered locus">Fbal_2548</name>
</gene>
<keyword evidence="1" id="KW-1133">Transmembrane helix</keyword>
<sequence>MMDNKLAGRLAAAALVLTLLYFVLWLCGPLFFANAGLWLGLPAWFWLSCVAAPVVLLILLFIWMGGTRG</sequence>
<evidence type="ECO:0000256" key="1">
    <source>
        <dbReference type="SAM" id="Phobius"/>
    </source>
</evidence>
<evidence type="ECO:0000313" key="2">
    <source>
        <dbReference type="EMBL" id="ADN76750.1"/>
    </source>
</evidence>
<name>E1SPD3_FERBD</name>
<keyword evidence="1" id="KW-0812">Transmembrane</keyword>
<dbReference type="InterPro" id="IPR010398">
    <property type="entry name" value="DUF997"/>
</dbReference>
<dbReference type="RefSeq" id="WP_013346056.1">
    <property type="nucleotide sequence ID" value="NC_014541.1"/>
</dbReference>
<dbReference type="HOGENOM" id="CLU_203836_0_0_6"/>
<dbReference type="Proteomes" id="UP000006683">
    <property type="component" value="Chromosome"/>
</dbReference>
<dbReference type="AlphaFoldDB" id="E1SPD3"/>
<reference evidence="2 3" key="1">
    <citation type="journal article" date="2010" name="Stand. Genomic Sci.">
        <title>Complete genome sequence of Ferrimonas balearica type strain (PAT).</title>
        <authorList>
            <person name="Nolan M."/>
            <person name="Sikorski J."/>
            <person name="Davenport K."/>
            <person name="Lucas S."/>
            <person name="Glavina Del Rio T."/>
            <person name="Tice H."/>
            <person name="Cheng J."/>
            <person name="Goodwin L."/>
            <person name="Pitluck S."/>
            <person name="Liolios K."/>
            <person name="Ivanova N."/>
            <person name="Mavromatis K."/>
            <person name="Ovchinnikova G."/>
            <person name="Pati A."/>
            <person name="Chen A."/>
            <person name="Palaniappan K."/>
            <person name="Land M."/>
            <person name="Hauser L."/>
            <person name="Chang Y."/>
            <person name="Jeffries C."/>
            <person name="Tapia R."/>
            <person name="Brettin T."/>
            <person name="Detter J."/>
            <person name="Han C."/>
            <person name="Yasawong M."/>
            <person name="Rohde M."/>
            <person name="Tindall B."/>
            <person name="Goker M."/>
            <person name="Woyke T."/>
            <person name="Bristow J."/>
            <person name="Eisen J."/>
            <person name="Markowitz V."/>
            <person name="Hugenholtz P."/>
            <person name="Kyrpides N."/>
            <person name="Klenk H."/>
            <person name="Lapidus A."/>
        </authorList>
    </citation>
    <scope>NUCLEOTIDE SEQUENCE [LARGE SCALE GENOMIC DNA]</scope>
    <source>
        <strain evidence="3">DSM 9799 / CCM 4581 / KCTC 23876 / PAT</strain>
    </source>
</reference>
<keyword evidence="1" id="KW-0472">Membrane</keyword>
<dbReference type="KEGG" id="fbl:Fbal_2548"/>
<feature type="transmembrane region" description="Helical" evidence="1">
    <location>
        <begin position="43"/>
        <end position="63"/>
    </location>
</feature>
<accession>E1SPD3</accession>
<evidence type="ECO:0008006" key="4">
    <source>
        <dbReference type="Google" id="ProtNLM"/>
    </source>
</evidence>
<dbReference type="GeneID" id="67182756"/>
<evidence type="ECO:0000313" key="3">
    <source>
        <dbReference type="Proteomes" id="UP000006683"/>
    </source>
</evidence>
<proteinExistence type="predicted"/>
<organism evidence="2 3">
    <name type="scientific">Ferrimonas balearica (strain DSM 9799 / CCM 4581 / KCTC 23876 / PAT)</name>
    <dbReference type="NCBI Taxonomy" id="550540"/>
    <lineage>
        <taxon>Bacteria</taxon>
        <taxon>Pseudomonadati</taxon>
        <taxon>Pseudomonadota</taxon>
        <taxon>Gammaproteobacteria</taxon>
        <taxon>Alteromonadales</taxon>
        <taxon>Ferrimonadaceae</taxon>
        <taxon>Ferrimonas</taxon>
    </lineage>
</organism>